<feature type="coiled-coil region" evidence="1">
    <location>
        <begin position="7"/>
        <end position="34"/>
    </location>
</feature>
<dbReference type="EMBL" id="CAADFR010000168">
    <property type="protein sequence ID" value="VFK44129.1"/>
    <property type="molecule type" value="Genomic_DNA"/>
</dbReference>
<dbReference type="EMBL" id="CAADHB010000215">
    <property type="protein sequence ID" value="VFK81076.1"/>
    <property type="molecule type" value="Genomic_DNA"/>
</dbReference>
<evidence type="ECO:0000313" key="3">
    <source>
        <dbReference type="EMBL" id="VFK44481.1"/>
    </source>
</evidence>
<gene>
    <name evidence="4" type="ORF">BECKSD772D_GA0070982_12153</name>
    <name evidence="3" type="ORF">BECKSD772E_GA0070983_103824</name>
    <name evidence="2" type="ORF">BECKSD772F_GA0070984_11686</name>
</gene>
<name>A0A451BS16_9GAMM</name>
<keyword evidence="1" id="KW-0175">Coiled coil</keyword>
<dbReference type="EMBL" id="CAADFU010000038">
    <property type="protein sequence ID" value="VFK44481.1"/>
    <property type="molecule type" value="Genomic_DNA"/>
</dbReference>
<reference evidence="4" key="1">
    <citation type="submission" date="2019-02" db="EMBL/GenBank/DDBJ databases">
        <authorList>
            <person name="Gruber-Vodicka R. H."/>
            <person name="Seah K. B. B."/>
        </authorList>
    </citation>
    <scope>NUCLEOTIDE SEQUENCE</scope>
    <source>
        <strain evidence="4">BECK_S127</strain>
        <strain evidence="3">BECK_S1320</strain>
        <strain evidence="2">BECK_S1321</strain>
    </source>
</reference>
<evidence type="ECO:0000256" key="1">
    <source>
        <dbReference type="SAM" id="Coils"/>
    </source>
</evidence>
<evidence type="ECO:0000313" key="4">
    <source>
        <dbReference type="EMBL" id="VFK81076.1"/>
    </source>
</evidence>
<evidence type="ECO:0000313" key="2">
    <source>
        <dbReference type="EMBL" id="VFK44129.1"/>
    </source>
</evidence>
<accession>A0A451BS16</accession>
<proteinExistence type="predicted"/>
<organism evidence="4">
    <name type="scientific">Candidatus Kentrum sp. SD</name>
    <dbReference type="NCBI Taxonomy" id="2126332"/>
    <lineage>
        <taxon>Bacteria</taxon>
        <taxon>Pseudomonadati</taxon>
        <taxon>Pseudomonadota</taxon>
        <taxon>Gammaproteobacteria</taxon>
        <taxon>Candidatus Kentrum</taxon>
    </lineage>
</organism>
<protein>
    <submittedName>
        <fullName evidence="4">Uncharacterized protein</fullName>
    </submittedName>
</protein>
<sequence>MSELFWEERIEKHLSDLSCDILELEDRVNSFKAKVDPILGALPDLGVRKNVIMGKARDIIEDHYAEKIAHAVIVRDKEMFNND</sequence>
<dbReference type="AlphaFoldDB" id="A0A451BS16"/>